<reference evidence="5 6" key="1">
    <citation type="submission" date="2024-06" db="EMBL/GenBank/DDBJ databases">
        <title>The Natural Products Discovery Center: Release of the First 8490 Sequenced Strains for Exploring Actinobacteria Biosynthetic Diversity.</title>
        <authorList>
            <person name="Kalkreuter E."/>
            <person name="Kautsar S.A."/>
            <person name="Yang D."/>
            <person name="Bader C.D."/>
            <person name="Teijaro C.N."/>
            <person name="Fluegel L."/>
            <person name="Davis C.M."/>
            <person name="Simpson J.R."/>
            <person name="Lauterbach L."/>
            <person name="Steele A.D."/>
            <person name="Gui C."/>
            <person name="Meng S."/>
            <person name="Li G."/>
            <person name="Viehrig K."/>
            <person name="Ye F."/>
            <person name="Su P."/>
            <person name="Kiefer A.F."/>
            <person name="Nichols A."/>
            <person name="Cepeda A.J."/>
            <person name="Yan W."/>
            <person name="Fan B."/>
            <person name="Jiang Y."/>
            <person name="Adhikari A."/>
            <person name="Zheng C.-J."/>
            <person name="Schuster L."/>
            <person name="Cowan T.M."/>
            <person name="Smanski M.J."/>
            <person name="Chevrette M.G."/>
            <person name="De Carvalho L.P.S."/>
            <person name="Shen B."/>
        </authorList>
    </citation>
    <scope>NUCLEOTIDE SEQUENCE [LARGE SCALE GENOMIC DNA]</scope>
    <source>
        <strain evidence="5 6">NPDC052347</strain>
    </source>
</reference>
<dbReference type="SMART" id="SM00116">
    <property type="entry name" value="CBS"/>
    <property type="match status" value="2"/>
</dbReference>
<dbReference type="SUPFAM" id="SSF54631">
    <property type="entry name" value="CBS-domain pair"/>
    <property type="match status" value="1"/>
</dbReference>
<evidence type="ECO:0000256" key="3">
    <source>
        <dbReference type="SAM" id="MobiDB-lite"/>
    </source>
</evidence>
<evidence type="ECO:0000256" key="1">
    <source>
        <dbReference type="ARBA" id="ARBA00023122"/>
    </source>
</evidence>
<dbReference type="PROSITE" id="PS51371">
    <property type="entry name" value="CBS"/>
    <property type="match status" value="2"/>
</dbReference>
<keyword evidence="1 2" id="KW-0129">CBS domain</keyword>
<comment type="caution">
    <text evidence="5">The sequence shown here is derived from an EMBL/GenBank/DDBJ whole genome shotgun (WGS) entry which is preliminary data.</text>
</comment>
<dbReference type="InterPro" id="IPR017080">
    <property type="entry name" value="UCP036990_CBS_BON"/>
</dbReference>
<accession>A0ABV3K651</accession>
<feature type="region of interest" description="Disordered" evidence="3">
    <location>
        <begin position="57"/>
        <end position="83"/>
    </location>
</feature>
<evidence type="ECO:0000259" key="4">
    <source>
        <dbReference type="PROSITE" id="PS51371"/>
    </source>
</evidence>
<feature type="domain" description="CBS" evidence="4">
    <location>
        <begin position="10"/>
        <end position="68"/>
    </location>
</feature>
<dbReference type="EMBL" id="JBFAUK010000037">
    <property type="protein sequence ID" value="MEV5510621.1"/>
    <property type="molecule type" value="Genomic_DNA"/>
</dbReference>
<dbReference type="Proteomes" id="UP001552594">
    <property type="component" value="Unassembled WGS sequence"/>
</dbReference>
<proteinExistence type="predicted"/>
<dbReference type="Gene3D" id="3.30.1340.30">
    <property type="match status" value="1"/>
</dbReference>
<gene>
    <name evidence="5" type="ORF">AB0L16_30065</name>
</gene>
<dbReference type="PANTHER" id="PTHR43080:SF29">
    <property type="entry name" value="OS02G0818000 PROTEIN"/>
    <property type="match status" value="1"/>
</dbReference>
<dbReference type="Gene3D" id="3.10.580.10">
    <property type="entry name" value="CBS-domain"/>
    <property type="match status" value="1"/>
</dbReference>
<name>A0ABV3K651_STRON</name>
<dbReference type="InterPro" id="IPR046342">
    <property type="entry name" value="CBS_dom_sf"/>
</dbReference>
<sequence>MRHPTVASVMTCDVAHAHAKTTFQELVVLMRRRGVSGVPVTDREDKVIGVVSEADLLRRRTAGPPGPRSGRTTRTTDPPPDATAAALMTTPALTIHPGQRAADAARIMDSHHINRLPVVDEEDRLIGIVTRHDLLRIFVQSDAAILAEVMGTVLPAVGPALPGTVAVRVNDGVVQLRGAVHQADLAPVIRGTWRVDGVMGIVNRLTIGAAQAG</sequence>
<dbReference type="CDD" id="cd04586">
    <property type="entry name" value="CBS_pair_BON_assoc"/>
    <property type="match status" value="1"/>
</dbReference>
<feature type="domain" description="CBS" evidence="4">
    <location>
        <begin position="88"/>
        <end position="145"/>
    </location>
</feature>
<dbReference type="Pfam" id="PF00571">
    <property type="entry name" value="CBS"/>
    <property type="match status" value="2"/>
</dbReference>
<dbReference type="InterPro" id="IPR051257">
    <property type="entry name" value="Diverse_CBS-Domain"/>
</dbReference>
<evidence type="ECO:0000313" key="6">
    <source>
        <dbReference type="Proteomes" id="UP001552594"/>
    </source>
</evidence>
<keyword evidence="6" id="KW-1185">Reference proteome</keyword>
<protein>
    <submittedName>
        <fullName evidence="5">CBS domain-containing protein</fullName>
    </submittedName>
</protein>
<evidence type="ECO:0000256" key="2">
    <source>
        <dbReference type="PROSITE-ProRule" id="PRU00703"/>
    </source>
</evidence>
<organism evidence="5 6">
    <name type="scientific">Streptomyces orinoci</name>
    <name type="common">Streptoverticillium orinoci</name>
    <dbReference type="NCBI Taxonomy" id="67339"/>
    <lineage>
        <taxon>Bacteria</taxon>
        <taxon>Bacillati</taxon>
        <taxon>Actinomycetota</taxon>
        <taxon>Actinomycetes</taxon>
        <taxon>Kitasatosporales</taxon>
        <taxon>Streptomycetaceae</taxon>
        <taxon>Streptomyces</taxon>
    </lineage>
</organism>
<dbReference type="InterPro" id="IPR000644">
    <property type="entry name" value="CBS_dom"/>
</dbReference>
<evidence type="ECO:0000313" key="5">
    <source>
        <dbReference type="EMBL" id="MEV5510621.1"/>
    </source>
</evidence>
<dbReference type="PIRSF" id="PIRSF036990">
    <property type="entry name" value="UCP036990_CBS_BON"/>
    <property type="match status" value="1"/>
</dbReference>
<feature type="compositionally biased region" description="Low complexity" evidence="3">
    <location>
        <begin position="68"/>
        <end position="83"/>
    </location>
</feature>
<dbReference type="PANTHER" id="PTHR43080">
    <property type="entry name" value="CBS DOMAIN-CONTAINING PROTEIN CBSX3, MITOCHONDRIAL"/>
    <property type="match status" value="1"/>
</dbReference>
<dbReference type="RefSeq" id="WP_109278427.1">
    <property type="nucleotide sequence ID" value="NZ_JBFAUK010000037.1"/>
</dbReference>